<feature type="transmembrane region" description="Helical" evidence="11">
    <location>
        <begin position="795"/>
        <end position="816"/>
    </location>
</feature>
<dbReference type="PANTHER" id="PTHR13145:SF0">
    <property type="entry name" value="E3 UBIQUITIN-PROTEIN LIGASE MARCHF6"/>
    <property type="match status" value="1"/>
</dbReference>
<feature type="transmembrane region" description="Helical" evidence="11">
    <location>
        <begin position="849"/>
        <end position="871"/>
    </location>
</feature>
<proteinExistence type="predicted"/>
<keyword evidence="8 11" id="KW-1133">Transmembrane helix</keyword>
<evidence type="ECO:0000256" key="6">
    <source>
        <dbReference type="ARBA" id="ARBA00022692"/>
    </source>
</evidence>
<dbReference type="GO" id="GO:0061630">
    <property type="term" value="F:ubiquitin protein ligase activity"/>
    <property type="evidence" value="ECO:0007669"/>
    <property type="project" value="UniProtKB-EC"/>
</dbReference>
<dbReference type="Pfam" id="PF23113">
    <property type="entry name" value="MARCHF6_C"/>
    <property type="match status" value="1"/>
</dbReference>
<name>A0A367KMT1_RHIST</name>
<evidence type="ECO:0000256" key="8">
    <source>
        <dbReference type="ARBA" id="ARBA00022989"/>
    </source>
</evidence>
<evidence type="ECO:0000259" key="12">
    <source>
        <dbReference type="Pfam" id="PF23113"/>
    </source>
</evidence>
<evidence type="ECO:0000256" key="4">
    <source>
        <dbReference type="ARBA" id="ARBA00012483"/>
    </source>
</evidence>
<comment type="caution">
    <text evidence="13">The sequence shown here is derived from an EMBL/GenBank/DDBJ whole genome shotgun (WGS) entry which is preliminary data.</text>
</comment>
<comment type="catalytic activity">
    <reaction evidence="1">
        <text>S-ubiquitinyl-[E2 ubiquitin-conjugating enzyme]-L-cysteine + [acceptor protein]-L-lysine = [E2 ubiquitin-conjugating enzyme]-L-cysteine + N(6)-ubiquitinyl-[acceptor protein]-L-lysine.</text>
        <dbReference type="EC" id="2.3.2.27"/>
    </reaction>
</comment>
<evidence type="ECO:0000256" key="1">
    <source>
        <dbReference type="ARBA" id="ARBA00000900"/>
    </source>
</evidence>
<sequence length="929" mass="105060">MDSWFQEYRSKMNSQSFISDCFEGQIITGVVVIIFVALFLLKEWVVQNLPAIDEAEHARAVNQLPPAILEPIFQDNIQLPDNLPASPVAAEEDVDEWLDYLSSNPKLIRAASMPPLSTNSSSSQSSGSNREFYENEFRRSASMEPLFNTQTEHETLIGRGNPPYAPIVRNADAPMMNIQPIAEEPEEDIVQQQQQVEPEAVDEEENNEEEEDEENEDVGNFGDDIEGVMEAIGMQGSFWVLAQNATLMAVLIALVLFIIVCLPYVFGVISILSVGKEVAGFPVEFIALVHRHIGKITDPLIDPLLTAYFDYLWPAIVFCSELYLKPLLEKCLGESARLKLFSMSSSNSTSSDVLSADGLSHGGVDHFITLYNQSKPVVESMFNRYQGFAVGESSVDRFSCILVGYVTIVFLTYIFLSRSKMLYTVFGSNAKEVLREYFVILKLTMFIAIELLIFPLVCGAVLDLSTLPLFEGATLMKRLEFLTTSPVSSIFIHWFLGTGFMFLFAVFVTLCRSIVRPGVMWFIRDPTDPQFHPLREIVERPVLFQYQKIGSSGLVYVFAIFLCIGGVVHTINLAGSAILPLRWSISTPLSTIPVDLLTTQLILPAAIGYLQPKRVIKKWFVNLIVFCCRQLCLSSFIFGERKPEEEGKLIYHTWSAWIQRAKPPYYPREGDPINIHGAQVSYIWNGQVLRVPSHDRVPVIPRRRMLVPVDPFIFEPLEETERNMGHPSSTADGGDEANTTLVYSPPDFYKRILALVIFVWIVSTVSLCAFAFVPLVLGRTIFQHRLKIEGNVHDIYSYTLGASLILFVWSVGVYFVRIMADVYRQRTMRSKLKRLSKHIRRWAVKTSRWGFFLASFGLVLPLAFGTILELYFALPTRGILKEPVELKIMPAWANGIASMVVAHGLIHILPENRWRRAITNTFYRHSKEE</sequence>
<dbReference type="GO" id="GO:0005789">
    <property type="term" value="C:endoplasmic reticulum membrane"/>
    <property type="evidence" value="ECO:0007669"/>
    <property type="project" value="TreeGrafter"/>
</dbReference>
<dbReference type="EC" id="2.3.2.27" evidence="4"/>
<keyword evidence="9 11" id="KW-0472">Membrane</keyword>
<feature type="compositionally biased region" description="Low complexity" evidence="10">
    <location>
        <begin position="117"/>
        <end position="128"/>
    </location>
</feature>
<feature type="transmembrane region" description="Helical" evidence="11">
    <location>
        <begin position="591"/>
        <end position="610"/>
    </location>
</feature>
<evidence type="ECO:0000256" key="3">
    <source>
        <dbReference type="ARBA" id="ARBA00004906"/>
    </source>
</evidence>
<organism evidence="13 14">
    <name type="scientific">Rhizopus stolonifer</name>
    <name type="common">Rhizopus nigricans</name>
    <dbReference type="NCBI Taxonomy" id="4846"/>
    <lineage>
        <taxon>Eukaryota</taxon>
        <taxon>Fungi</taxon>
        <taxon>Fungi incertae sedis</taxon>
        <taxon>Mucoromycota</taxon>
        <taxon>Mucoromycotina</taxon>
        <taxon>Mucoromycetes</taxon>
        <taxon>Mucorales</taxon>
        <taxon>Mucorineae</taxon>
        <taxon>Rhizopodaceae</taxon>
        <taxon>Rhizopus</taxon>
    </lineage>
</organism>
<feature type="transmembrane region" description="Helical" evidence="11">
    <location>
        <begin position="437"/>
        <end position="462"/>
    </location>
</feature>
<feature type="compositionally biased region" description="Acidic residues" evidence="10">
    <location>
        <begin position="199"/>
        <end position="222"/>
    </location>
</feature>
<dbReference type="GO" id="GO:0036503">
    <property type="term" value="P:ERAD pathway"/>
    <property type="evidence" value="ECO:0007669"/>
    <property type="project" value="TreeGrafter"/>
</dbReference>
<comment type="pathway">
    <text evidence="3">Protein modification; protein ubiquitination.</text>
</comment>
<evidence type="ECO:0000256" key="10">
    <source>
        <dbReference type="SAM" id="MobiDB-lite"/>
    </source>
</evidence>
<feature type="transmembrane region" description="Helical" evidence="11">
    <location>
        <begin position="554"/>
        <end position="579"/>
    </location>
</feature>
<evidence type="ECO:0000256" key="9">
    <source>
        <dbReference type="ARBA" id="ARBA00023136"/>
    </source>
</evidence>
<protein>
    <recommendedName>
        <fullName evidence="4">RING-type E3 ubiquitin transferase</fullName>
        <ecNumber evidence="4">2.3.2.27</ecNumber>
    </recommendedName>
</protein>
<evidence type="ECO:0000256" key="7">
    <source>
        <dbReference type="ARBA" id="ARBA00022786"/>
    </source>
</evidence>
<comment type="subcellular location">
    <subcellularLocation>
        <location evidence="2">Membrane</location>
        <topology evidence="2">Multi-pass membrane protein</topology>
    </subcellularLocation>
</comment>
<feature type="transmembrane region" description="Helical" evidence="11">
    <location>
        <begin position="752"/>
        <end position="775"/>
    </location>
</feature>
<dbReference type="Proteomes" id="UP000253551">
    <property type="component" value="Unassembled WGS sequence"/>
</dbReference>
<feature type="transmembrane region" description="Helical" evidence="11">
    <location>
        <begin position="891"/>
        <end position="909"/>
    </location>
</feature>
<feature type="region of interest" description="Disordered" evidence="10">
    <location>
        <begin position="111"/>
        <end position="132"/>
    </location>
</feature>
<feature type="transmembrane region" description="Helical" evidence="11">
    <location>
        <begin position="395"/>
        <end position="416"/>
    </location>
</feature>
<evidence type="ECO:0000256" key="2">
    <source>
        <dbReference type="ARBA" id="ARBA00004141"/>
    </source>
</evidence>
<feature type="domain" description="E3 ubiquitin-protein ligase MARCHF6-like C-terminal" evidence="12">
    <location>
        <begin position="834"/>
        <end position="922"/>
    </location>
</feature>
<evidence type="ECO:0000256" key="11">
    <source>
        <dbReference type="SAM" id="Phobius"/>
    </source>
</evidence>
<dbReference type="InterPro" id="IPR056521">
    <property type="entry name" value="MARCHF6-like_C"/>
</dbReference>
<accession>A0A367KMT1</accession>
<reference evidence="13 14" key="1">
    <citation type="journal article" date="2018" name="G3 (Bethesda)">
        <title>Phylogenetic and Phylogenomic Definition of Rhizopus Species.</title>
        <authorList>
            <person name="Gryganskyi A.P."/>
            <person name="Golan J."/>
            <person name="Dolatabadi S."/>
            <person name="Mondo S."/>
            <person name="Robb S."/>
            <person name="Idnurm A."/>
            <person name="Muszewska A."/>
            <person name="Steczkiewicz K."/>
            <person name="Masonjones S."/>
            <person name="Liao H.L."/>
            <person name="Gajdeczka M.T."/>
            <person name="Anike F."/>
            <person name="Vuek A."/>
            <person name="Anishchenko I.M."/>
            <person name="Voigt K."/>
            <person name="de Hoog G.S."/>
            <person name="Smith M.E."/>
            <person name="Heitman J."/>
            <person name="Vilgalys R."/>
            <person name="Stajich J.E."/>
        </authorList>
    </citation>
    <scope>NUCLEOTIDE SEQUENCE [LARGE SCALE GENOMIC DNA]</scope>
    <source>
        <strain evidence="13 14">LSU 92-RS-03</strain>
    </source>
</reference>
<evidence type="ECO:0000256" key="5">
    <source>
        <dbReference type="ARBA" id="ARBA00022679"/>
    </source>
</evidence>
<feature type="transmembrane region" description="Helical" evidence="11">
    <location>
        <begin position="491"/>
        <end position="515"/>
    </location>
</feature>
<feature type="transmembrane region" description="Helical" evidence="11">
    <location>
        <begin position="247"/>
        <end position="272"/>
    </location>
</feature>
<evidence type="ECO:0000313" key="13">
    <source>
        <dbReference type="EMBL" id="RCI03461.1"/>
    </source>
</evidence>
<dbReference type="STRING" id="4846.A0A367KMT1"/>
<gene>
    <name evidence="13" type="ORF">CU098_011114</name>
</gene>
<dbReference type="OrthoDB" id="264354at2759"/>
<keyword evidence="6 11" id="KW-0812">Transmembrane</keyword>
<dbReference type="PANTHER" id="PTHR13145">
    <property type="entry name" value="SSM4 PROTEIN"/>
    <property type="match status" value="1"/>
</dbReference>
<keyword evidence="14" id="KW-1185">Reference proteome</keyword>
<keyword evidence="7" id="KW-0833">Ubl conjugation pathway</keyword>
<feature type="transmembrane region" description="Helical" evidence="11">
    <location>
        <begin position="22"/>
        <end position="41"/>
    </location>
</feature>
<feature type="region of interest" description="Disordered" evidence="10">
    <location>
        <begin position="187"/>
        <end position="222"/>
    </location>
</feature>
<dbReference type="AlphaFoldDB" id="A0A367KMT1"/>
<keyword evidence="5" id="KW-0808">Transferase</keyword>
<dbReference type="EMBL" id="PJQM01001010">
    <property type="protein sequence ID" value="RCI03461.1"/>
    <property type="molecule type" value="Genomic_DNA"/>
</dbReference>
<evidence type="ECO:0000313" key="14">
    <source>
        <dbReference type="Proteomes" id="UP000253551"/>
    </source>
</evidence>